<evidence type="ECO:0000256" key="2">
    <source>
        <dbReference type="ARBA" id="ARBA00022448"/>
    </source>
</evidence>
<dbReference type="InterPro" id="IPR000531">
    <property type="entry name" value="Beta-barrel_TonB"/>
</dbReference>
<dbReference type="GO" id="GO:0009279">
    <property type="term" value="C:cell outer membrane"/>
    <property type="evidence" value="ECO:0007669"/>
    <property type="project" value="UniProtKB-SubCell"/>
</dbReference>
<keyword evidence="6 11" id="KW-0798">TonB box</keyword>
<protein>
    <submittedName>
        <fullName evidence="15">TonB-linked SusC/RagA family outer membrane protein</fullName>
    </submittedName>
</protein>
<keyword evidence="7 10" id="KW-0472">Membrane</keyword>
<evidence type="ECO:0000313" key="16">
    <source>
        <dbReference type="Proteomes" id="UP000276282"/>
    </source>
</evidence>
<evidence type="ECO:0000256" key="7">
    <source>
        <dbReference type="ARBA" id="ARBA00023136"/>
    </source>
</evidence>
<dbReference type="Pfam" id="PF13715">
    <property type="entry name" value="CarbopepD_reg_2"/>
    <property type="match status" value="1"/>
</dbReference>
<feature type="domain" description="TonB-dependent receptor plug" evidence="14">
    <location>
        <begin position="121"/>
        <end position="254"/>
    </location>
</feature>
<dbReference type="Pfam" id="PF07715">
    <property type="entry name" value="Plug"/>
    <property type="match status" value="1"/>
</dbReference>
<keyword evidence="8" id="KW-0675">Receptor</keyword>
<dbReference type="InterPro" id="IPR023997">
    <property type="entry name" value="TonB-dep_OMP_SusC/RagA_CS"/>
</dbReference>
<keyword evidence="2 10" id="KW-0813">Transport</keyword>
<gene>
    <name evidence="15" type="ORF">BC962_0153</name>
</gene>
<evidence type="ECO:0000313" key="15">
    <source>
        <dbReference type="EMBL" id="RKS55194.1"/>
    </source>
</evidence>
<dbReference type="InterPro" id="IPR023996">
    <property type="entry name" value="TonB-dep_OMP_SusC/RagA"/>
</dbReference>
<dbReference type="Gene3D" id="2.170.130.10">
    <property type="entry name" value="TonB-dependent receptor, plug domain"/>
    <property type="match status" value="1"/>
</dbReference>
<evidence type="ECO:0000259" key="13">
    <source>
        <dbReference type="Pfam" id="PF00593"/>
    </source>
</evidence>
<keyword evidence="5 12" id="KW-0732">Signal</keyword>
<evidence type="ECO:0000256" key="8">
    <source>
        <dbReference type="ARBA" id="ARBA00023170"/>
    </source>
</evidence>
<name>A0A495PVH6_9FLAO</name>
<feature type="domain" description="TonB-dependent receptor-like beta-barrel" evidence="13">
    <location>
        <begin position="401"/>
        <end position="779"/>
    </location>
</feature>
<dbReference type="OrthoDB" id="9768177at2"/>
<accession>A0A495PVH6</accession>
<feature type="chain" id="PRO_5019867671" evidence="12">
    <location>
        <begin position="25"/>
        <end position="986"/>
    </location>
</feature>
<dbReference type="InterPro" id="IPR008969">
    <property type="entry name" value="CarboxyPept-like_regulatory"/>
</dbReference>
<dbReference type="SUPFAM" id="SSF56935">
    <property type="entry name" value="Porins"/>
    <property type="match status" value="1"/>
</dbReference>
<dbReference type="InterPro" id="IPR036942">
    <property type="entry name" value="Beta-barrel_TonB_sf"/>
</dbReference>
<comment type="similarity">
    <text evidence="10 11">Belongs to the TonB-dependent receptor family.</text>
</comment>
<dbReference type="AlphaFoldDB" id="A0A495PVH6"/>
<keyword evidence="16" id="KW-1185">Reference proteome</keyword>
<evidence type="ECO:0000256" key="9">
    <source>
        <dbReference type="ARBA" id="ARBA00023237"/>
    </source>
</evidence>
<comment type="caution">
    <text evidence="15">The sequence shown here is derived from an EMBL/GenBank/DDBJ whole genome shotgun (WGS) entry which is preliminary data.</text>
</comment>
<dbReference type="NCBIfam" id="TIGR04057">
    <property type="entry name" value="SusC_RagA_signa"/>
    <property type="match status" value="1"/>
</dbReference>
<dbReference type="PANTHER" id="PTHR30069:SF29">
    <property type="entry name" value="HEMOGLOBIN AND HEMOGLOBIN-HAPTOGLOBIN-BINDING PROTEIN 1-RELATED"/>
    <property type="match status" value="1"/>
</dbReference>
<dbReference type="GO" id="GO:0015344">
    <property type="term" value="F:siderophore uptake transmembrane transporter activity"/>
    <property type="evidence" value="ECO:0007669"/>
    <property type="project" value="TreeGrafter"/>
</dbReference>
<dbReference type="InterPro" id="IPR037066">
    <property type="entry name" value="Plug_dom_sf"/>
</dbReference>
<dbReference type="RefSeq" id="WP_121344026.1">
    <property type="nucleotide sequence ID" value="NZ_RBLG01000001.1"/>
</dbReference>
<dbReference type="Gene3D" id="2.40.170.20">
    <property type="entry name" value="TonB-dependent receptor, beta-barrel domain"/>
    <property type="match status" value="1"/>
</dbReference>
<organism evidence="15 16">
    <name type="scientific">Gillisia mitskevichiae</name>
    <dbReference type="NCBI Taxonomy" id="270921"/>
    <lineage>
        <taxon>Bacteria</taxon>
        <taxon>Pseudomonadati</taxon>
        <taxon>Bacteroidota</taxon>
        <taxon>Flavobacteriia</taxon>
        <taxon>Flavobacteriales</taxon>
        <taxon>Flavobacteriaceae</taxon>
        <taxon>Gillisia</taxon>
    </lineage>
</organism>
<evidence type="ECO:0000256" key="11">
    <source>
        <dbReference type="RuleBase" id="RU003357"/>
    </source>
</evidence>
<dbReference type="Pfam" id="PF00593">
    <property type="entry name" value="TonB_dep_Rec_b-barrel"/>
    <property type="match status" value="1"/>
</dbReference>
<dbReference type="NCBIfam" id="TIGR04056">
    <property type="entry name" value="OMP_RagA_SusC"/>
    <property type="match status" value="1"/>
</dbReference>
<evidence type="ECO:0000256" key="5">
    <source>
        <dbReference type="ARBA" id="ARBA00022729"/>
    </source>
</evidence>
<keyword evidence="9 10" id="KW-0998">Cell outer membrane</keyword>
<dbReference type="GO" id="GO:0044718">
    <property type="term" value="P:siderophore transmembrane transport"/>
    <property type="evidence" value="ECO:0007669"/>
    <property type="project" value="TreeGrafter"/>
</dbReference>
<dbReference type="PROSITE" id="PS52016">
    <property type="entry name" value="TONB_DEPENDENT_REC_3"/>
    <property type="match status" value="1"/>
</dbReference>
<evidence type="ECO:0000256" key="4">
    <source>
        <dbReference type="ARBA" id="ARBA00022692"/>
    </source>
</evidence>
<feature type="signal peptide" evidence="12">
    <location>
        <begin position="1"/>
        <end position="24"/>
    </location>
</feature>
<dbReference type="Proteomes" id="UP000276282">
    <property type="component" value="Unassembled WGS sequence"/>
</dbReference>
<dbReference type="InterPro" id="IPR012910">
    <property type="entry name" value="Plug_dom"/>
</dbReference>
<evidence type="ECO:0000256" key="6">
    <source>
        <dbReference type="ARBA" id="ARBA00023077"/>
    </source>
</evidence>
<reference evidence="15 16" key="1">
    <citation type="submission" date="2018-10" db="EMBL/GenBank/DDBJ databases">
        <title>Genomic Encyclopedia of Archaeal and Bacterial Type Strains, Phase II (KMG-II): from individual species to whole genera.</title>
        <authorList>
            <person name="Goeker M."/>
        </authorList>
    </citation>
    <scope>NUCLEOTIDE SEQUENCE [LARGE SCALE GENOMIC DNA]</scope>
    <source>
        <strain evidence="15 16">DSM 19839</strain>
    </source>
</reference>
<dbReference type="EMBL" id="RBLG01000001">
    <property type="protein sequence ID" value="RKS55194.1"/>
    <property type="molecule type" value="Genomic_DNA"/>
</dbReference>
<dbReference type="PANTHER" id="PTHR30069">
    <property type="entry name" value="TONB-DEPENDENT OUTER MEMBRANE RECEPTOR"/>
    <property type="match status" value="1"/>
</dbReference>
<evidence type="ECO:0000256" key="10">
    <source>
        <dbReference type="PROSITE-ProRule" id="PRU01360"/>
    </source>
</evidence>
<dbReference type="Gene3D" id="2.60.40.1120">
    <property type="entry name" value="Carboxypeptidase-like, regulatory domain"/>
    <property type="match status" value="1"/>
</dbReference>
<evidence type="ECO:0000256" key="1">
    <source>
        <dbReference type="ARBA" id="ARBA00004571"/>
    </source>
</evidence>
<evidence type="ECO:0000256" key="3">
    <source>
        <dbReference type="ARBA" id="ARBA00022452"/>
    </source>
</evidence>
<dbReference type="InterPro" id="IPR039426">
    <property type="entry name" value="TonB-dep_rcpt-like"/>
</dbReference>
<comment type="subcellular location">
    <subcellularLocation>
        <location evidence="1 10">Cell outer membrane</location>
        <topology evidence="1 10">Multi-pass membrane protein</topology>
    </subcellularLocation>
</comment>
<keyword evidence="4 10" id="KW-0812">Transmembrane</keyword>
<proteinExistence type="inferred from homology"/>
<sequence>MRHNQLSSINLMLFLFIFPVAVFAQETLTGKTINESTGEAVPFVNVIQKGTSNGTTSDLDGNFSLSVESLPATLVFSYIGYETQERVVTQNSPINVSFVEAAAALDEVVVTGLATSIKRTNSANAVASISAEELIGTTPPPTLDGAFYGKFAGAVVNANSGAPGGGLSIKLRGATSIQGNTQPLYIIDGVYVDNSSIAAGLNTVSAAASGGSASNQDNPTNRIADINPEDIANIEILKGASAAAIYGSGAAAGVVIITTKRGKAGETKFRFSQSMGWTEAINLLGVRDYTEQRVLDSFGEADRAAYVAARDAGTLVDYEDEIYGEKGLINITNFSMSGGSEKTRFFAGVTYNDEDGIVKNTGYEKTSLRLNLDHTPTDFLKLSLSSNFINSSSDRGFFNNDNSGATIGIALTATRPWDALFPNENGIYPDHPNNTSNPLQTRDLVKNNETVNRIIMGGSANLDIYKADNSNLELILRGGLDYYGQKTRALFPKALQGQKLINGGLNGVSVQGDTQNKNYNLSGFLVHNYFTDSNINFRTQLGITREYFDQNTELITATGLVASETNVDQAANTGSDQTRLLQENSGIFAQEEVNYKDMFIATLGVRGDKSSNNGDATELFYYPKASLAVNLNEFEFWNSNSIWNQFKLRVAYGEAGNFPPFGALFTSYDAFSTDGVLGISLVGIRGDANLKSERQKELEFGTDVNFLNGRIGLSATYYVKTVDDLILLADLEPSTGFTRQYVNAGSLENKGIELSLDTRPIVTEDFQWDLGINFFKNKSKITELRVPPFNLGAFGAGLGSFRIEEGKSATQIIGSFPEGLRVVGDAEPDFQMAFNNNLEYKNFQFTMLWQWKQGGENVNLTTLLTDLNQTSHDFDDFGADPDGELPNGQFRPGANASVHTEDASYVRLREVGLYYTIQSETLEAILNGSINSIKLGFSGTNLINIFDYNSYDPEVSNFGGGSIFTGVDVLPFPSSKRFLFNLSVNF</sequence>
<evidence type="ECO:0000259" key="14">
    <source>
        <dbReference type="Pfam" id="PF07715"/>
    </source>
</evidence>
<evidence type="ECO:0000256" key="12">
    <source>
        <dbReference type="SAM" id="SignalP"/>
    </source>
</evidence>
<keyword evidence="3 10" id="KW-1134">Transmembrane beta strand</keyword>
<dbReference type="SUPFAM" id="SSF49464">
    <property type="entry name" value="Carboxypeptidase regulatory domain-like"/>
    <property type="match status" value="1"/>
</dbReference>